<keyword evidence="3" id="KW-1185">Reference proteome</keyword>
<feature type="compositionally biased region" description="Basic and acidic residues" evidence="1">
    <location>
        <begin position="36"/>
        <end position="55"/>
    </location>
</feature>
<reference evidence="2" key="1">
    <citation type="submission" date="2023-01" db="EMBL/GenBank/DDBJ databases">
        <title>Biogeochemical cycle of methane in antarctic sediments.</title>
        <authorList>
            <person name="Roldan D.M."/>
            <person name="Menes R.J."/>
        </authorList>
    </citation>
    <scope>NUCLEOTIDE SEQUENCE [LARGE SCALE GENOMIC DNA]</scope>
    <source>
        <strain evidence="2">K-2018 MAG008</strain>
    </source>
</reference>
<evidence type="ECO:0000256" key="1">
    <source>
        <dbReference type="SAM" id="MobiDB-lite"/>
    </source>
</evidence>
<accession>A0AA43Q8E2</accession>
<organism evidence="2 3">
    <name type="scientific">Candidatus Methylobacter titanis</name>
    <dbReference type="NCBI Taxonomy" id="3053457"/>
    <lineage>
        <taxon>Bacteria</taxon>
        <taxon>Pseudomonadati</taxon>
        <taxon>Pseudomonadota</taxon>
        <taxon>Gammaproteobacteria</taxon>
        <taxon>Methylococcales</taxon>
        <taxon>Methylococcaceae</taxon>
        <taxon>Methylobacter</taxon>
    </lineage>
</organism>
<gene>
    <name evidence="2" type="ORF">PSU93_10755</name>
</gene>
<evidence type="ECO:0000313" key="2">
    <source>
        <dbReference type="EMBL" id="MDI1231619.1"/>
    </source>
</evidence>
<comment type="caution">
    <text evidence="2">The sequence shown here is derived from an EMBL/GenBank/DDBJ whole genome shotgun (WGS) entry which is preliminary data.</text>
</comment>
<name>A0AA43Q8E2_9GAMM</name>
<dbReference type="Proteomes" id="UP001160519">
    <property type="component" value="Unassembled WGS sequence"/>
</dbReference>
<proteinExistence type="predicted"/>
<sequence length="55" mass="6585">MLEIHPIAPSFPVVKPKKIKRDDTRLEKQHRRKKQEVKEVKEEDAEPMQHIDEVV</sequence>
<protein>
    <submittedName>
        <fullName evidence="2">Uncharacterized protein</fullName>
    </submittedName>
</protein>
<evidence type="ECO:0000313" key="3">
    <source>
        <dbReference type="Proteomes" id="UP001160519"/>
    </source>
</evidence>
<dbReference type="AlphaFoldDB" id="A0AA43Q8E2"/>
<dbReference type="EMBL" id="JAQSDF010000035">
    <property type="protein sequence ID" value="MDI1231619.1"/>
    <property type="molecule type" value="Genomic_DNA"/>
</dbReference>
<feature type="region of interest" description="Disordered" evidence="1">
    <location>
        <begin position="14"/>
        <end position="55"/>
    </location>
</feature>